<reference evidence="12 13" key="1">
    <citation type="submission" date="2019-09" db="EMBL/GenBank/DDBJ databases">
        <authorList>
            <person name="Cremers G."/>
        </authorList>
    </citation>
    <scope>NUCLEOTIDE SEQUENCE [LARGE SCALE GENOMIC DNA]</scope>
    <source>
        <strain evidence="12">4A</strain>
    </source>
</reference>
<feature type="domain" description="Quinate/shikimate 5-dehydrogenase/glutamyl-tRNA reductase" evidence="9">
    <location>
        <begin position="133"/>
        <end position="223"/>
    </location>
</feature>
<dbReference type="GO" id="GO:0008652">
    <property type="term" value="P:amino acid biosynthetic process"/>
    <property type="evidence" value="ECO:0007669"/>
    <property type="project" value="UniProtKB-KW"/>
</dbReference>
<dbReference type="InterPro" id="IPR036291">
    <property type="entry name" value="NAD(P)-bd_dom_sf"/>
</dbReference>
<dbReference type="GO" id="GO:0050661">
    <property type="term" value="F:NADP binding"/>
    <property type="evidence" value="ECO:0007669"/>
    <property type="project" value="InterPro"/>
</dbReference>
<feature type="binding site" evidence="8">
    <location>
        <position position="239"/>
    </location>
    <ligand>
        <name>NADP(+)</name>
        <dbReference type="ChEBI" id="CHEBI:58349"/>
    </ligand>
</feature>
<evidence type="ECO:0000256" key="6">
    <source>
        <dbReference type="ARBA" id="ARBA00023141"/>
    </source>
</evidence>
<feature type="domain" description="Shikimate dehydrogenase substrate binding N-terminal" evidence="10">
    <location>
        <begin position="26"/>
        <end position="108"/>
    </location>
</feature>
<dbReference type="Proteomes" id="UP000334923">
    <property type="component" value="Unassembled WGS sequence"/>
</dbReference>
<keyword evidence="4 8" id="KW-0521">NADP</keyword>
<evidence type="ECO:0000256" key="7">
    <source>
        <dbReference type="ARBA" id="ARBA00049442"/>
    </source>
</evidence>
<feature type="binding site" evidence="8">
    <location>
        <position position="241"/>
    </location>
    <ligand>
        <name>shikimate</name>
        <dbReference type="ChEBI" id="CHEBI:36208"/>
    </ligand>
</feature>
<dbReference type="InterPro" id="IPR046346">
    <property type="entry name" value="Aminoacid_DH-like_N_sf"/>
</dbReference>
<evidence type="ECO:0000259" key="9">
    <source>
        <dbReference type="Pfam" id="PF01488"/>
    </source>
</evidence>
<dbReference type="InterPro" id="IPR041121">
    <property type="entry name" value="SDH_C"/>
</dbReference>
<dbReference type="Pfam" id="PF08501">
    <property type="entry name" value="Shikimate_dh_N"/>
    <property type="match status" value="1"/>
</dbReference>
<feature type="binding site" evidence="8">
    <location>
        <position position="262"/>
    </location>
    <ligand>
        <name>NADP(+)</name>
        <dbReference type="ChEBI" id="CHEBI:58349"/>
    </ligand>
</feature>
<feature type="binding site" evidence="8">
    <location>
        <position position="81"/>
    </location>
    <ligand>
        <name>shikimate</name>
        <dbReference type="ChEBI" id="CHEBI:36208"/>
    </ligand>
</feature>
<dbReference type="InterPro" id="IPR013708">
    <property type="entry name" value="Shikimate_DH-bd_N"/>
</dbReference>
<comment type="catalytic activity">
    <reaction evidence="7 8">
        <text>shikimate + NADP(+) = 3-dehydroshikimate + NADPH + H(+)</text>
        <dbReference type="Rhea" id="RHEA:17737"/>
        <dbReference type="ChEBI" id="CHEBI:15378"/>
        <dbReference type="ChEBI" id="CHEBI:16630"/>
        <dbReference type="ChEBI" id="CHEBI:36208"/>
        <dbReference type="ChEBI" id="CHEBI:57783"/>
        <dbReference type="ChEBI" id="CHEBI:58349"/>
        <dbReference type="EC" id="1.1.1.25"/>
    </reaction>
</comment>
<keyword evidence="5 8" id="KW-0560">Oxidoreductase</keyword>
<dbReference type="GO" id="GO:0004764">
    <property type="term" value="F:shikimate 3-dehydrogenase (NADP+) activity"/>
    <property type="evidence" value="ECO:0007669"/>
    <property type="project" value="UniProtKB-UniRule"/>
</dbReference>
<dbReference type="InterPro" id="IPR011342">
    <property type="entry name" value="Shikimate_DH"/>
</dbReference>
<dbReference type="OrthoDB" id="9792692at2"/>
<organism evidence="12 13">
    <name type="scientific">Methylacidimicrobium tartarophylax</name>
    <dbReference type="NCBI Taxonomy" id="1041768"/>
    <lineage>
        <taxon>Bacteria</taxon>
        <taxon>Pseudomonadati</taxon>
        <taxon>Verrucomicrobiota</taxon>
        <taxon>Methylacidimicrobium</taxon>
    </lineage>
</organism>
<comment type="pathway">
    <text evidence="1 8">Metabolic intermediate biosynthesis; chorismate biosynthesis; chorismate from D-erythrose 4-phosphate and phosphoenolpyruvate: step 4/7.</text>
</comment>
<dbReference type="InterPro" id="IPR006151">
    <property type="entry name" value="Shikm_DH/Glu-tRNA_Rdtase"/>
</dbReference>
<feature type="domain" description="SDH C-terminal" evidence="11">
    <location>
        <begin position="262"/>
        <end position="291"/>
    </location>
</feature>
<comment type="function">
    <text evidence="8">Involved in the biosynthesis of the chorismate, which leads to the biosynthesis of aromatic amino acids. Catalyzes the reversible NADPH linked reduction of 3-dehydroshikimate (DHSA) to yield shikimate (SA).</text>
</comment>
<dbReference type="PANTHER" id="PTHR21089:SF1">
    <property type="entry name" value="BIFUNCTIONAL 3-DEHYDROQUINATE DEHYDRATASE_SHIKIMATE DEHYDROGENASE, CHLOROPLASTIC"/>
    <property type="match status" value="1"/>
</dbReference>
<feature type="binding site" evidence="8">
    <location>
        <position position="106"/>
    </location>
    <ligand>
        <name>shikimate</name>
        <dbReference type="ChEBI" id="CHEBI:36208"/>
    </ligand>
</feature>
<feature type="binding site" evidence="8">
    <location>
        <position position="121"/>
    </location>
    <ligand>
        <name>shikimate</name>
        <dbReference type="ChEBI" id="CHEBI:36208"/>
    </ligand>
</feature>
<feature type="binding site" evidence="8">
    <location>
        <begin position="170"/>
        <end position="175"/>
    </location>
    <ligand>
        <name>NADP(+)</name>
        <dbReference type="ChEBI" id="CHEBI:58349"/>
    </ligand>
</feature>
<sequence length="305" mass="32616">MAAVASAIWHLLNLPESLPWPKSYAVLGSPIAHSLSPAIHQAAFAAIGWPGGYGRVEVDTAGLGSVVDRLKRIGFSGWNCTAPLKQEMFRLCDRQATTAVQLGAVNTVRHEKGMLEGHNTDGKGWVLALEEAFPVSLRELRVLFLGLGGAGAALARQASWEGCPLLHLANRTTSKALSLAGELEPRSRIEVVPWEDVPLCRAASNADLLVCSLTDEPALLRNPGFLDRLLRPGLFVFDLRYWPAHLPLLQAARTRGALTANGLGMLLYQAALAFELWTGTSAPISIMREAVSASLAPSTAEKGSG</sequence>
<feature type="binding site" evidence="8">
    <location>
        <begin position="34"/>
        <end position="36"/>
    </location>
    <ligand>
        <name>shikimate</name>
        <dbReference type="ChEBI" id="CHEBI:36208"/>
    </ligand>
</feature>
<comment type="caution">
    <text evidence="8">Lacks conserved residue(s) required for the propagation of feature annotation.</text>
</comment>
<gene>
    <name evidence="8 12" type="primary">aroE</name>
    <name evidence="12" type="ORF">MAMT_00329</name>
</gene>
<keyword evidence="6 8" id="KW-0057">Aromatic amino acid biosynthesis</keyword>
<keyword evidence="13" id="KW-1185">Reference proteome</keyword>
<dbReference type="EMBL" id="CABFVA020000012">
    <property type="protein sequence ID" value="VVM04825.1"/>
    <property type="molecule type" value="Genomic_DNA"/>
</dbReference>
<dbReference type="UniPathway" id="UPA00053">
    <property type="reaction ID" value="UER00087"/>
</dbReference>
<dbReference type="Pfam" id="PF01488">
    <property type="entry name" value="Shikimate_DH"/>
    <property type="match status" value="1"/>
</dbReference>
<dbReference type="GO" id="GO:0009073">
    <property type="term" value="P:aromatic amino acid family biosynthetic process"/>
    <property type="evidence" value="ECO:0007669"/>
    <property type="project" value="UniProtKB-KW"/>
</dbReference>
<dbReference type="Gene3D" id="3.40.50.720">
    <property type="entry name" value="NAD(P)-binding Rossmann-like Domain"/>
    <property type="match status" value="1"/>
</dbReference>
<accession>A0A5E6MH66</accession>
<dbReference type="GO" id="GO:0005829">
    <property type="term" value="C:cytosol"/>
    <property type="evidence" value="ECO:0007669"/>
    <property type="project" value="TreeGrafter"/>
</dbReference>
<evidence type="ECO:0000259" key="10">
    <source>
        <dbReference type="Pfam" id="PF08501"/>
    </source>
</evidence>
<dbReference type="Gene3D" id="3.40.50.10860">
    <property type="entry name" value="Leucine Dehydrogenase, chain A, domain 1"/>
    <property type="match status" value="1"/>
</dbReference>
<dbReference type="PANTHER" id="PTHR21089">
    <property type="entry name" value="SHIKIMATE DEHYDROGENASE"/>
    <property type="match status" value="1"/>
</dbReference>
<dbReference type="AlphaFoldDB" id="A0A5E6MH66"/>
<protein>
    <recommendedName>
        <fullName evidence="2 8">Shikimate dehydrogenase (NADP(+))</fullName>
        <shortName evidence="8">SDH</shortName>
        <ecNumber evidence="2 8">1.1.1.25</ecNumber>
    </recommendedName>
</protein>
<evidence type="ECO:0000256" key="8">
    <source>
        <dbReference type="HAMAP-Rule" id="MF_00222"/>
    </source>
</evidence>
<feature type="active site" description="Proton acceptor" evidence="8">
    <location>
        <position position="85"/>
    </location>
</feature>
<evidence type="ECO:0000256" key="3">
    <source>
        <dbReference type="ARBA" id="ARBA00022605"/>
    </source>
</evidence>
<name>A0A5E6MH66_9BACT</name>
<evidence type="ECO:0000256" key="5">
    <source>
        <dbReference type="ARBA" id="ARBA00023002"/>
    </source>
</evidence>
<dbReference type="InterPro" id="IPR022893">
    <property type="entry name" value="Shikimate_DH_fam"/>
</dbReference>
<dbReference type="GO" id="GO:0019632">
    <property type="term" value="P:shikimate metabolic process"/>
    <property type="evidence" value="ECO:0007669"/>
    <property type="project" value="InterPro"/>
</dbReference>
<dbReference type="SUPFAM" id="SSF51735">
    <property type="entry name" value="NAD(P)-binding Rossmann-fold domains"/>
    <property type="match status" value="1"/>
</dbReference>
<evidence type="ECO:0000256" key="2">
    <source>
        <dbReference type="ARBA" id="ARBA00012962"/>
    </source>
</evidence>
<evidence type="ECO:0000313" key="13">
    <source>
        <dbReference type="Proteomes" id="UP000334923"/>
    </source>
</evidence>
<keyword evidence="3 8" id="KW-0028">Amino-acid biosynthesis</keyword>
<evidence type="ECO:0000256" key="4">
    <source>
        <dbReference type="ARBA" id="ARBA00022857"/>
    </source>
</evidence>
<dbReference type="SUPFAM" id="SSF53223">
    <property type="entry name" value="Aminoacid dehydrogenase-like, N-terminal domain"/>
    <property type="match status" value="1"/>
</dbReference>
<dbReference type="EC" id="1.1.1.25" evidence="2 8"/>
<evidence type="ECO:0000256" key="1">
    <source>
        <dbReference type="ARBA" id="ARBA00004871"/>
    </source>
</evidence>
<comment type="subunit">
    <text evidence="8">Homodimer.</text>
</comment>
<dbReference type="NCBIfam" id="TIGR00507">
    <property type="entry name" value="aroE"/>
    <property type="match status" value="1"/>
</dbReference>
<evidence type="ECO:0000259" key="11">
    <source>
        <dbReference type="Pfam" id="PF18317"/>
    </source>
</evidence>
<dbReference type="GO" id="GO:0009423">
    <property type="term" value="P:chorismate biosynthetic process"/>
    <property type="evidence" value="ECO:0007669"/>
    <property type="project" value="UniProtKB-UniRule"/>
</dbReference>
<proteinExistence type="inferred from homology"/>
<dbReference type="HAMAP" id="MF_00222">
    <property type="entry name" value="Shikimate_DH_AroE"/>
    <property type="match status" value="1"/>
</dbReference>
<dbReference type="Pfam" id="PF18317">
    <property type="entry name" value="SDH_C"/>
    <property type="match status" value="1"/>
</dbReference>
<feature type="binding site" evidence="8">
    <location>
        <position position="269"/>
    </location>
    <ligand>
        <name>shikimate</name>
        <dbReference type="ChEBI" id="CHEBI:36208"/>
    </ligand>
</feature>
<evidence type="ECO:0000313" key="12">
    <source>
        <dbReference type="EMBL" id="VVM04825.1"/>
    </source>
</evidence>
<comment type="similarity">
    <text evidence="8">Belongs to the shikimate dehydrogenase family.</text>
</comment>